<dbReference type="Pfam" id="PF13579">
    <property type="entry name" value="Glyco_trans_4_4"/>
    <property type="match status" value="1"/>
</dbReference>
<comment type="caution">
    <text evidence="3">The sequence shown here is derived from an EMBL/GenBank/DDBJ whole genome shotgun (WGS) entry which is preliminary data.</text>
</comment>
<accession>A0A933SB00</accession>
<feature type="domain" description="Glycosyl transferase family 1" evidence="1">
    <location>
        <begin position="206"/>
        <end position="376"/>
    </location>
</feature>
<dbReference type="Pfam" id="PF00534">
    <property type="entry name" value="Glycos_transf_1"/>
    <property type="match status" value="1"/>
</dbReference>
<protein>
    <submittedName>
        <fullName evidence="3">Glycosyltransferase family 4 protein</fullName>
    </submittedName>
</protein>
<evidence type="ECO:0000313" key="3">
    <source>
        <dbReference type="EMBL" id="MBI5168994.1"/>
    </source>
</evidence>
<gene>
    <name evidence="3" type="ORF">HZA61_05875</name>
</gene>
<evidence type="ECO:0000313" key="4">
    <source>
        <dbReference type="Proteomes" id="UP000696931"/>
    </source>
</evidence>
<dbReference type="AlphaFoldDB" id="A0A933SB00"/>
<feature type="domain" description="Glycosyltransferase subfamily 4-like N-terminal" evidence="2">
    <location>
        <begin position="21"/>
        <end position="192"/>
    </location>
</feature>
<dbReference type="Proteomes" id="UP000696931">
    <property type="component" value="Unassembled WGS sequence"/>
</dbReference>
<dbReference type="PANTHER" id="PTHR45947">
    <property type="entry name" value="SULFOQUINOVOSYL TRANSFERASE SQD2"/>
    <property type="match status" value="1"/>
</dbReference>
<dbReference type="Gene3D" id="3.40.50.2000">
    <property type="entry name" value="Glycogen Phosphorylase B"/>
    <property type="match status" value="2"/>
</dbReference>
<name>A0A933SB00_UNCEI</name>
<dbReference type="InterPro" id="IPR050194">
    <property type="entry name" value="Glycosyltransferase_grp1"/>
</dbReference>
<dbReference type="SUPFAM" id="SSF53756">
    <property type="entry name" value="UDP-Glycosyltransferase/glycogen phosphorylase"/>
    <property type="match status" value="1"/>
</dbReference>
<dbReference type="EMBL" id="JACRIW010000039">
    <property type="protein sequence ID" value="MBI5168994.1"/>
    <property type="molecule type" value="Genomic_DNA"/>
</dbReference>
<dbReference type="InterPro" id="IPR001296">
    <property type="entry name" value="Glyco_trans_1"/>
</dbReference>
<proteinExistence type="predicted"/>
<evidence type="ECO:0000259" key="2">
    <source>
        <dbReference type="Pfam" id="PF13579"/>
    </source>
</evidence>
<evidence type="ECO:0000259" key="1">
    <source>
        <dbReference type="Pfam" id="PF00534"/>
    </source>
</evidence>
<reference evidence="3" key="1">
    <citation type="submission" date="2020-07" db="EMBL/GenBank/DDBJ databases">
        <title>Huge and variable diversity of episymbiotic CPR bacteria and DPANN archaea in groundwater ecosystems.</title>
        <authorList>
            <person name="He C.Y."/>
            <person name="Keren R."/>
            <person name="Whittaker M."/>
            <person name="Farag I.F."/>
            <person name="Doudna J."/>
            <person name="Cate J.H.D."/>
            <person name="Banfield J.F."/>
        </authorList>
    </citation>
    <scope>NUCLEOTIDE SEQUENCE</scope>
    <source>
        <strain evidence="3">NC_groundwater_1813_Pr3_B-0.1um_71_17</strain>
    </source>
</reference>
<dbReference type="CDD" id="cd03794">
    <property type="entry name" value="GT4_WbuB-like"/>
    <property type="match status" value="1"/>
</dbReference>
<organism evidence="3 4">
    <name type="scientific">Eiseniibacteriota bacterium</name>
    <dbReference type="NCBI Taxonomy" id="2212470"/>
    <lineage>
        <taxon>Bacteria</taxon>
        <taxon>Candidatus Eiseniibacteriota</taxon>
    </lineage>
</organism>
<dbReference type="GO" id="GO:0016757">
    <property type="term" value="F:glycosyltransferase activity"/>
    <property type="evidence" value="ECO:0007669"/>
    <property type="project" value="InterPro"/>
</dbReference>
<dbReference type="PANTHER" id="PTHR45947:SF3">
    <property type="entry name" value="SULFOQUINOVOSYL TRANSFERASE SQD2"/>
    <property type="match status" value="1"/>
</dbReference>
<sequence length="405" mass="45052">MASRGSVLHLSQNLTLPFDRRVWMELNALKGAGYDVSAICPMGDGGTLPYEELNGIHIWRYPPPPEASGFASYAWEFLYCWLQTARLTITVLARRGFDVIHSANPPDTFWAIAAVFKLFGRKFVFDHHDLCPELYLSRFGDKGAGSFPHRALQWLERMQFATADMVISTNESYRQVAMARGGKRPDRVFVVRSGPSQKRFGVVRESEPSLKRGKPFLVAYLGVMAPQDGVDHLVRAAKVLVQDLGRDDVAFTFIGGGDSFADLKALTTSLGLDGVCEFTGRVPDADVERILATADVCVSPDPKNPLNDVSTMNKVLEYMACAKPVVCYDLREHRYSAGEGALYAEADVVEDLAAKIEQLLDDPALRERMGAYNRERFLTQMAWEHNAGELIRAYETLCGTRRANG</sequence>
<dbReference type="InterPro" id="IPR028098">
    <property type="entry name" value="Glyco_trans_4-like_N"/>
</dbReference>